<dbReference type="CDD" id="cd00806">
    <property type="entry name" value="TrpRS_core"/>
    <property type="match status" value="1"/>
</dbReference>
<keyword evidence="4 10" id="KW-0547">Nucleotide-binding</keyword>
<reference evidence="11 12" key="1">
    <citation type="submission" date="2015-10" db="EMBL/GenBank/DDBJ databases">
        <title>Draft genome sequence of pyrrolomycin-producing Streptomyces vitaminophilus.</title>
        <authorList>
            <person name="Graham D.E."/>
            <person name="Mahan K.M."/>
            <person name="Klingeman D.M."/>
            <person name="Hettich R.L."/>
            <person name="Parry R.J."/>
        </authorList>
    </citation>
    <scope>NUCLEOTIDE SEQUENCE [LARGE SCALE GENOMIC DNA]</scope>
    <source>
        <strain evidence="11 12">ATCC 31673</strain>
    </source>
</reference>
<evidence type="ECO:0000256" key="10">
    <source>
        <dbReference type="RuleBase" id="RU363036"/>
    </source>
</evidence>
<dbReference type="InterPro" id="IPR050203">
    <property type="entry name" value="Trp-tRNA_synthetase"/>
</dbReference>
<dbReference type="GO" id="GO:0005829">
    <property type="term" value="C:cytosol"/>
    <property type="evidence" value="ECO:0007669"/>
    <property type="project" value="TreeGrafter"/>
</dbReference>
<dbReference type="SUPFAM" id="SSF52374">
    <property type="entry name" value="Nucleotidylyl transferase"/>
    <property type="match status" value="1"/>
</dbReference>
<sequence length="353" mass="39664">MTDQRMLTGDRPTGKLHLGHYVGSIANRVQLQHKYETFLIIADLHMLTTKNTREDIAKVSTNARDMVLDSLAAGIDPTRATYYLQSAIPEVTELNALFQNLVTVPRLERVPSLKDMARDAGKEEMPYGLLGYPVLQAADILCVKAHVVPVGKDNHAHVEVTREIARRFNYLYGETFPVPELVESEVPTLVGTDGQGKMSKSIGNVIYLSDSAEDVRKRVAGMYTDPKRIRADIPGTVEGNPVFIYHDVFNDNAAEVADLKERYRAGKVGDVEVKDKLAAAINRFLDPMRERRAHYEEQSGLVDEIIVEGTERTRREVQQVVFEARKAMGLTAAYNQLRRKAERARKSREDTTP</sequence>
<protein>
    <recommendedName>
        <fullName evidence="2 9">Tryptophan--tRNA ligase</fullName>
        <ecNumber evidence="2 9">6.1.1.2</ecNumber>
    </recommendedName>
</protein>
<gene>
    <name evidence="11" type="ORF">AQ490_06225</name>
</gene>
<evidence type="ECO:0000313" key="11">
    <source>
        <dbReference type="EMBL" id="KRV47496.1"/>
    </source>
</evidence>
<evidence type="ECO:0000256" key="2">
    <source>
        <dbReference type="ARBA" id="ARBA00013161"/>
    </source>
</evidence>
<dbReference type="PROSITE" id="PS00178">
    <property type="entry name" value="AA_TRNA_LIGASE_I"/>
    <property type="match status" value="1"/>
</dbReference>
<comment type="catalytic activity">
    <reaction evidence="8">
        <text>tRNA(Trp) + L-tryptophan + ATP = L-tryptophyl-tRNA(Trp) + AMP + diphosphate + H(+)</text>
        <dbReference type="Rhea" id="RHEA:24080"/>
        <dbReference type="Rhea" id="RHEA-COMP:9671"/>
        <dbReference type="Rhea" id="RHEA-COMP:9705"/>
        <dbReference type="ChEBI" id="CHEBI:15378"/>
        <dbReference type="ChEBI" id="CHEBI:30616"/>
        <dbReference type="ChEBI" id="CHEBI:33019"/>
        <dbReference type="ChEBI" id="CHEBI:57912"/>
        <dbReference type="ChEBI" id="CHEBI:78442"/>
        <dbReference type="ChEBI" id="CHEBI:78535"/>
        <dbReference type="ChEBI" id="CHEBI:456215"/>
        <dbReference type="EC" id="6.1.1.2"/>
    </reaction>
</comment>
<dbReference type="PRINTS" id="PR01039">
    <property type="entry name" value="TRNASYNTHTRP"/>
</dbReference>
<dbReference type="PANTHER" id="PTHR43766:SF1">
    <property type="entry name" value="TRYPTOPHAN--TRNA LIGASE, MITOCHONDRIAL"/>
    <property type="match status" value="1"/>
</dbReference>
<dbReference type="GO" id="GO:0004830">
    <property type="term" value="F:tryptophan-tRNA ligase activity"/>
    <property type="evidence" value="ECO:0007669"/>
    <property type="project" value="UniProtKB-UniRule"/>
</dbReference>
<comment type="caution">
    <text evidence="11">The sequence shown here is derived from an EMBL/GenBank/DDBJ whole genome shotgun (WGS) entry which is preliminary data.</text>
</comment>
<proteinExistence type="inferred from homology"/>
<evidence type="ECO:0000256" key="6">
    <source>
        <dbReference type="ARBA" id="ARBA00022917"/>
    </source>
</evidence>
<dbReference type="STRING" id="76728.AQ490_06225"/>
<keyword evidence="5 10" id="KW-0067">ATP-binding</keyword>
<dbReference type="InterPro" id="IPR014729">
    <property type="entry name" value="Rossmann-like_a/b/a_fold"/>
</dbReference>
<dbReference type="Gene3D" id="3.40.50.620">
    <property type="entry name" value="HUPs"/>
    <property type="match status" value="1"/>
</dbReference>
<dbReference type="InterPro" id="IPR001412">
    <property type="entry name" value="aa-tRNA-synth_I_CS"/>
</dbReference>
<dbReference type="AlphaFoldDB" id="A0A0T6LNE0"/>
<dbReference type="InterPro" id="IPR002306">
    <property type="entry name" value="Trp-tRNA-ligase"/>
</dbReference>
<dbReference type="EMBL" id="LLZU01000036">
    <property type="protein sequence ID" value="KRV47496.1"/>
    <property type="molecule type" value="Genomic_DNA"/>
</dbReference>
<evidence type="ECO:0000256" key="8">
    <source>
        <dbReference type="ARBA" id="ARBA00049929"/>
    </source>
</evidence>
<keyword evidence="3 10" id="KW-0436">Ligase</keyword>
<evidence type="ECO:0000256" key="5">
    <source>
        <dbReference type="ARBA" id="ARBA00022840"/>
    </source>
</evidence>
<keyword evidence="12" id="KW-1185">Reference proteome</keyword>
<dbReference type="Proteomes" id="UP000050867">
    <property type="component" value="Unassembled WGS sequence"/>
</dbReference>
<dbReference type="OrthoDB" id="9801042at2"/>
<dbReference type="InterPro" id="IPR002305">
    <property type="entry name" value="aa-tRNA-synth_Ic"/>
</dbReference>
<keyword evidence="7 10" id="KW-0030">Aminoacyl-tRNA synthetase</keyword>
<evidence type="ECO:0000313" key="12">
    <source>
        <dbReference type="Proteomes" id="UP000050867"/>
    </source>
</evidence>
<evidence type="ECO:0000256" key="3">
    <source>
        <dbReference type="ARBA" id="ARBA00022598"/>
    </source>
</evidence>
<keyword evidence="6 10" id="KW-0648">Protein biosynthesis</keyword>
<dbReference type="eggNOG" id="COG0180">
    <property type="taxonomic scope" value="Bacteria"/>
</dbReference>
<comment type="similarity">
    <text evidence="1 10">Belongs to the class-I aminoacyl-tRNA synthetase family.</text>
</comment>
<dbReference type="PANTHER" id="PTHR43766">
    <property type="entry name" value="TRYPTOPHAN--TRNA LIGASE, MITOCHONDRIAL"/>
    <property type="match status" value="1"/>
</dbReference>
<dbReference type="EC" id="6.1.1.2" evidence="2 9"/>
<evidence type="ECO:0000256" key="7">
    <source>
        <dbReference type="ARBA" id="ARBA00023146"/>
    </source>
</evidence>
<organism evidence="11 12">
    <name type="scientific">Wenjunlia vitaminophila</name>
    <name type="common">Streptomyces vitaminophilus</name>
    <dbReference type="NCBI Taxonomy" id="76728"/>
    <lineage>
        <taxon>Bacteria</taxon>
        <taxon>Bacillati</taxon>
        <taxon>Actinomycetota</taxon>
        <taxon>Actinomycetes</taxon>
        <taxon>Kitasatosporales</taxon>
        <taxon>Streptomycetaceae</taxon>
        <taxon>Wenjunlia</taxon>
    </lineage>
</organism>
<dbReference type="GO" id="GO:0005524">
    <property type="term" value="F:ATP binding"/>
    <property type="evidence" value="ECO:0007669"/>
    <property type="project" value="UniProtKB-KW"/>
</dbReference>
<dbReference type="Gene3D" id="1.10.240.10">
    <property type="entry name" value="Tyrosyl-Transfer RNA Synthetase"/>
    <property type="match status" value="1"/>
</dbReference>
<accession>A0A0T6LNE0</accession>
<evidence type="ECO:0000256" key="9">
    <source>
        <dbReference type="NCBIfam" id="TIGR00233"/>
    </source>
</evidence>
<dbReference type="NCBIfam" id="TIGR00233">
    <property type="entry name" value="trpS"/>
    <property type="match status" value="1"/>
</dbReference>
<evidence type="ECO:0000256" key="4">
    <source>
        <dbReference type="ARBA" id="ARBA00022741"/>
    </source>
</evidence>
<dbReference type="GO" id="GO:0006436">
    <property type="term" value="P:tryptophanyl-tRNA aminoacylation"/>
    <property type="evidence" value="ECO:0007669"/>
    <property type="project" value="UniProtKB-UniRule"/>
</dbReference>
<dbReference type="RefSeq" id="WP_026220220.1">
    <property type="nucleotide sequence ID" value="NZ_LLZU01000036.1"/>
</dbReference>
<dbReference type="Pfam" id="PF00579">
    <property type="entry name" value="tRNA-synt_1b"/>
    <property type="match status" value="1"/>
</dbReference>
<name>A0A0T6LNE0_WENVI</name>
<dbReference type="FunFam" id="1.10.240.10:FF:000005">
    <property type="entry name" value="Tryptophan--tRNA ligase"/>
    <property type="match status" value="1"/>
</dbReference>
<evidence type="ECO:0000256" key="1">
    <source>
        <dbReference type="ARBA" id="ARBA00005594"/>
    </source>
</evidence>